<dbReference type="InterPro" id="IPR010390">
    <property type="entry name" value="ABC-2_transporter-like"/>
</dbReference>
<dbReference type="PANTHER" id="PTHR36833">
    <property type="entry name" value="SLR0610 PROTEIN-RELATED"/>
    <property type="match status" value="1"/>
</dbReference>
<name>A0ABW3QTN0_9PSEU</name>
<dbReference type="EMBL" id="JBHTLK010000057">
    <property type="protein sequence ID" value="MFD1148203.1"/>
    <property type="molecule type" value="Genomic_DNA"/>
</dbReference>
<reference evidence="3" key="1">
    <citation type="journal article" date="2019" name="Int. J. Syst. Evol. Microbiol.">
        <title>The Global Catalogue of Microorganisms (GCM) 10K type strain sequencing project: providing services to taxonomists for standard genome sequencing and annotation.</title>
        <authorList>
            <consortium name="The Broad Institute Genomics Platform"/>
            <consortium name="The Broad Institute Genome Sequencing Center for Infectious Disease"/>
            <person name="Wu L."/>
            <person name="Ma J."/>
        </authorList>
    </citation>
    <scope>NUCLEOTIDE SEQUENCE [LARGE SCALE GENOMIC DNA]</scope>
    <source>
        <strain evidence="3">CCUG 60214</strain>
    </source>
</reference>
<feature type="transmembrane region" description="Helical" evidence="1">
    <location>
        <begin position="239"/>
        <end position="259"/>
    </location>
</feature>
<feature type="transmembrane region" description="Helical" evidence="1">
    <location>
        <begin position="123"/>
        <end position="138"/>
    </location>
</feature>
<comment type="caution">
    <text evidence="2">The sequence shown here is derived from an EMBL/GenBank/DDBJ whole genome shotgun (WGS) entry which is preliminary data.</text>
</comment>
<protein>
    <submittedName>
        <fullName evidence="2">ABC transporter permease</fullName>
    </submittedName>
</protein>
<feature type="transmembrane region" description="Helical" evidence="1">
    <location>
        <begin position="30"/>
        <end position="55"/>
    </location>
</feature>
<feature type="transmembrane region" description="Helical" evidence="1">
    <location>
        <begin position="150"/>
        <end position="178"/>
    </location>
</feature>
<evidence type="ECO:0000256" key="1">
    <source>
        <dbReference type="SAM" id="Phobius"/>
    </source>
</evidence>
<keyword evidence="1" id="KW-0812">Transmembrane</keyword>
<gene>
    <name evidence="2" type="ORF">ACFQ3T_13820</name>
</gene>
<evidence type="ECO:0000313" key="2">
    <source>
        <dbReference type="EMBL" id="MFD1148203.1"/>
    </source>
</evidence>
<organism evidence="2 3">
    <name type="scientific">Saccharothrix hoggarensis</name>
    <dbReference type="NCBI Taxonomy" id="913853"/>
    <lineage>
        <taxon>Bacteria</taxon>
        <taxon>Bacillati</taxon>
        <taxon>Actinomycetota</taxon>
        <taxon>Actinomycetes</taxon>
        <taxon>Pseudonocardiales</taxon>
        <taxon>Pseudonocardiaceae</taxon>
        <taxon>Saccharothrix</taxon>
    </lineage>
</organism>
<accession>A0ABW3QTN0</accession>
<dbReference type="RefSeq" id="WP_380723637.1">
    <property type="nucleotide sequence ID" value="NZ_JBHTLK010000057.1"/>
</dbReference>
<evidence type="ECO:0000313" key="3">
    <source>
        <dbReference type="Proteomes" id="UP001597168"/>
    </source>
</evidence>
<dbReference type="Proteomes" id="UP001597168">
    <property type="component" value="Unassembled WGS sequence"/>
</dbReference>
<sequence length="271" mass="28885">MAEGVPTKTAVYAKLVGARLRGQMSYRTSFALQCVAQAFGQLTELAIILVLFNRISALGGFSVHEVVLMYAIAGTAFGIADLVAGQLDELPTQIRTGRFDVILLRPLGTLAQMMTADLHLRKIGRIVAGLVVLVYALGHNDVAWSPWTALLVVVAPISGAVIFSSVWVAANAVCFWLVDGQEMANAVTYGSNAFTSYPATVYGPWLRRFFAFVVPGAFVAYYPSLALLDRPDPLGGPALLGWISPLVAVAAATAAGLVWRAAVRHYRGTGS</sequence>
<keyword evidence="1" id="KW-1133">Transmembrane helix</keyword>
<keyword evidence="3" id="KW-1185">Reference proteome</keyword>
<feature type="transmembrane region" description="Helical" evidence="1">
    <location>
        <begin position="67"/>
        <end position="85"/>
    </location>
</feature>
<dbReference type="Pfam" id="PF06182">
    <property type="entry name" value="ABC2_membrane_6"/>
    <property type="match status" value="1"/>
</dbReference>
<keyword evidence="1" id="KW-0472">Membrane</keyword>
<proteinExistence type="predicted"/>
<dbReference type="PANTHER" id="PTHR36833:SF1">
    <property type="entry name" value="INTEGRAL MEMBRANE TRANSPORT PROTEIN"/>
    <property type="match status" value="1"/>
</dbReference>
<feature type="transmembrane region" description="Helical" evidence="1">
    <location>
        <begin position="209"/>
        <end position="227"/>
    </location>
</feature>